<evidence type="ECO:0000256" key="3">
    <source>
        <dbReference type="ARBA" id="ARBA00022840"/>
    </source>
</evidence>
<dbReference type="PROSITE" id="PS00674">
    <property type="entry name" value="AAA"/>
    <property type="match status" value="2"/>
</dbReference>
<accession>A0A9N9SVR6</accession>
<dbReference type="EMBL" id="OU898278">
    <property type="protein sequence ID" value="CAG9831405.1"/>
    <property type="molecule type" value="Genomic_DNA"/>
</dbReference>
<dbReference type="InterPro" id="IPR003593">
    <property type="entry name" value="AAA+_ATPase"/>
</dbReference>
<keyword evidence="7" id="KW-1185">Reference proteome</keyword>
<dbReference type="AlphaFoldDB" id="A0A9N9SVR6"/>
<dbReference type="FunFam" id="3.40.50.300:FF:000600">
    <property type="entry name" value="Nuclear valosin-containing protein-like"/>
    <property type="match status" value="1"/>
</dbReference>
<dbReference type="Pfam" id="PF00004">
    <property type="entry name" value="AAA"/>
    <property type="match status" value="2"/>
</dbReference>
<evidence type="ECO:0000313" key="6">
    <source>
        <dbReference type="EMBL" id="CAG9831405.1"/>
    </source>
</evidence>
<dbReference type="Gene3D" id="1.10.10.2010">
    <property type="match status" value="1"/>
</dbReference>
<dbReference type="Pfam" id="PF16725">
    <property type="entry name" value="Nucleolin_bd"/>
    <property type="match status" value="1"/>
</dbReference>
<feature type="domain" description="AAA+ ATPase" evidence="5">
    <location>
        <begin position="624"/>
        <end position="760"/>
    </location>
</feature>
<proteinExistence type="inferred from homology"/>
<dbReference type="InterPro" id="IPR003959">
    <property type="entry name" value="ATPase_AAA_core"/>
</dbReference>
<evidence type="ECO:0000259" key="5">
    <source>
        <dbReference type="SMART" id="SM00382"/>
    </source>
</evidence>
<feature type="region of interest" description="Disordered" evidence="4">
    <location>
        <begin position="66"/>
        <end position="95"/>
    </location>
</feature>
<dbReference type="SMART" id="SM00382">
    <property type="entry name" value="AAA"/>
    <property type="match status" value="2"/>
</dbReference>
<dbReference type="Gene3D" id="1.10.8.60">
    <property type="match status" value="2"/>
</dbReference>
<dbReference type="Pfam" id="PF17862">
    <property type="entry name" value="AAA_lid_3"/>
    <property type="match status" value="2"/>
</dbReference>
<feature type="compositionally biased region" description="Polar residues" evidence="4">
    <location>
        <begin position="500"/>
        <end position="510"/>
    </location>
</feature>
<dbReference type="InterPro" id="IPR027417">
    <property type="entry name" value="P-loop_NTPase"/>
</dbReference>
<evidence type="ECO:0000256" key="4">
    <source>
        <dbReference type="SAM" id="MobiDB-lite"/>
    </source>
</evidence>
<feature type="compositionally biased region" description="Polar residues" evidence="4">
    <location>
        <begin position="164"/>
        <end position="175"/>
    </location>
</feature>
<dbReference type="CDD" id="cd19530">
    <property type="entry name" value="RecA-like_NVL_r2-like"/>
    <property type="match status" value="1"/>
</dbReference>
<feature type="region of interest" description="Disordered" evidence="4">
    <location>
        <begin position="121"/>
        <end position="185"/>
    </location>
</feature>
<feature type="domain" description="AAA+ ATPase" evidence="5">
    <location>
        <begin position="229"/>
        <end position="368"/>
    </location>
</feature>
<dbReference type="GO" id="GO:1990275">
    <property type="term" value="F:preribosome binding"/>
    <property type="evidence" value="ECO:0007669"/>
    <property type="project" value="TreeGrafter"/>
</dbReference>
<dbReference type="GO" id="GO:0005524">
    <property type="term" value="F:ATP binding"/>
    <property type="evidence" value="ECO:0007669"/>
    <property type="project" value="UniProtKB-KW"/>
</dbReference>
<dbReference type="PANTHER" id="PTHR23077:SF171">
    <property type="entry name" value="NUCLEAR VALOSIN-CONTAINING PROTEIN-LIKE"/>
    <property type="match status" value="1"/>
</dbReference>
<organism evidence="6 7">
    <name type="scientific">Diabrotica balteata</name>
    <name type="common">Banded cucumber beetle</name>
    <dbReference type="NCBI Taxonomy" id="107213"/>
    <lineage>
        <taxon>Eukaryota</taxon>
        <taxon>Metazoa</taxon>
        <taxon>Ecdysozoa</taxon>
        <taxon>Arthropoda</taxon>
        <taxon>Hexapoda</taxon>
        <taxon>Insecta</taxon>
        <taxon>Pterygota</taxon>
        <taxon>Neoptera</taxon>
        <taxon>Endopterygota</taxon>
        <taxon>Coleoptera</taxon>
        <taxon>Polyphaga</taxon>
        <taxon>Cucujiformia</taxon>
        <taxon>Chrysomeloidea</taxon>
        <taxon>Chrysomelidae</taxon>
        <taxon>Galerucinae</taxon>
        <taxon>Diabroticina</taxon>
        <taxon>Diabroticites</taxon>
        <taxon>Diabrotica</taxon>
    </lineage>
</organism>
<keyword evidence="2" id="KW-0547">Nucleotide-binding</keyword>
<evidence type="ECO:0000313" key="7">
    <source>
        <dbReference type="Proteomes" id="UP001153709"/>
    </source>
</evidence>
<comment type="similarity">
    <text evidence="1">Belongs to the AAA ATPase family.</text>
</comment>
<keyword evidence="3" id="KW-0067">ATP-binding</keyword>
<dbReference type="InterPro" id="IPR038100">
    <property type="entry name" value="NLV2_N_sf"/>
</dbReference>
<dbReference type="PANTHER" id="PTHR23077">
    <property type="entry name" value="AAA-FAMILY ATPASE"/>
    <property type="match status" value="1"/>
</dbReference>
<dbReference type="FunFam" id="3.40.50.300:FF:000149">
    <property type="entry name" value="Nuclear valosin-containing protein-like"/>
    <property type="match status" value="1"/>
</dbReference>
<dbReference type="GO" id="GO:0005634">
    <property type="term" value="C:nucleus"/>
    <property type="evidence" value="ECO:0007669"/>
    <property type="project" value="TreeGrafter"/>
</dbReference>
<gene>
    <name evidence="6" type="ORF">DIABBA_LOCUS5001</name>
</gene>
<reference evidence="6" key="1">
    <citation type="submission" date="2022-01" db="EMBL/GenBank/DDBJ databases">
        <authorList>
            <person name="King R."/>
        </authorList>
    </citation>
    <scope>NUCLEOTIDE SEQUENCE</scope>
</reference>
<name>A0A9N9SVR6_DIABA</name>
<dbReference type="OrthoDB" id="27435at2759"/>
<protein>
    <recommendedName>
        <fullName evidence="5">AAA+ ATPase domain-containing protein</fullName>
    </recommendedName>
</protein>
<feature type="compositionally biased region" description="Polar residues" evidence="4">
    <location>
        <begin position="69"/>
        <end position="78"/>
    </location>
</feature>
<evidence type="ECO:0000256" key="2">
    <source>
        <dbReference type="ARBA" id="ARBA00022741"/>
    </source>
</evidence>
<dbReference type="GO" id="GO:0042254">
    <property type="term" value="P:ribosome biogenesis"/>
    <property type="evidence" value="ECO:0007669"/>
    <property type="project" value="TreeGrafter"/>
</dbReference>
<dbReference type="InterPro" id="IPR041569">
    <property type="entry name" value="AAA_lid_3"/>
</dbReference>
<evidence type="ECO:0000256" key="1">
    <source>
        <dbReference type="ARBA" id="ARBA00006914"/>
    </source>
</evidence>
<feature type="compositionally biased region" description="Acidic residues" evidence="4">
    <location>
        <begin position="483"/>
        <end position="494"/>
    </location>
</feature>
<dbReference type="InterPro" id="IPR031996">
    <property type="entry name" value="NVL2_nucleolin-bd"/>
</dbReference>
<dbReference type="GO" id="GO:0016887">
    <property type="term" value="F:ATP hydrolysis activity"/>
    <property type="evidence" value="ECO:0007669"/>
    <property type="project" value="InterPro"/>
</dbReference>
<dbReference type="GO" id="GO:0003723">
    <property type="term" value="F:RNA binding"/>
    <property type="evidence" value="ECO:0007669"/>
    <property type="project" value="TreeGrafter"/>
</dbReference>
<dbReference type="InterPro" id="IPR003960">
    <property type="entry name" value="ATPase_AAA_CS"/>
</dbReference>
<dbReference type="Gene3D" id="3.40.50.300">
    <property type="entry name" value="P-loop containing nucleotide triphosphate hydrolases"/>
    <property type="match status" value="2"/>
</dbReference>
<dbReference type="SUPFAM" id="SSF52540">
    <property type="entry name" value="P-loop containing nucleoside triphosphate hydrolases"/>
    <property type="match status" value="2"/>
</dbReference>
<dbReference type="InterPro" id="IPR050168">
    <property type="entry name" value="AAA_ATPase_domain"/>
</dbReference>
<sequence length="878" mass="98028">MPYVSDPTIIARVQKYLEENTDKTYVDISEIANALQSQYREYAKRKRSVFRAAVKKAFSIVLARYGLDSDNNPGSSDESSIDPGEYNSPENNSMNNQLINMYKKNTAAPKELDENELIDISSDDEPEEPTPPPAPKNIKPPNVLPNRNGLQQTYDNDKNRKRNSNYATLSNMPSQSHKKRKFEHANNQVREGEITFANLGGMEKTLKDVTKLILHMTHPEIYRAVGITPPRGFLLHGPPGCGKTLLAQAIAGELKMMLFMVSAPELVAGVSGESEQRIRKLFQRAFMNSPSIIFIDEIDAIAQNRQNAQKDMEKRIVAQLIGCLDELNRTEQGHRVLVIGATNRPESMDPSLRRAGRFDREICLGIPNKESRAEILKVVTRKVKLEPNFNFNDLAILTPGYVGADLLALTREAADIAVDRMFKELGENEKKQEEEENTSVSEVVPVEIEDSEPKEKKVKVTEKAEENPKADDCTPEKSKEVEEKENDEDIIIDDTPEKQSIPTADDSTSDPIILVDDESQCVKPSLKKTAVLENISPYDEMLFWLHDQLPLSQEELASLRVTMDDFRAALKKIQPSAKREGFVTVPDTTWDDVGSLKNIREELQLTIVAPVRHSKQFESFGITVPAGVLLFGPPGCGKTLLAKAIANEAAINFISVKGPELLNMYVGESERAVRTCFERARHSAPCVIFFDELDALCPKRNDSDNSGTSRVVNQLLTEMDGVSGRKGVYLLAATNRVDIIDPAVLRPGRLDKVLYVGLPNANDRADILRAITKNATKPRLANDVSLTDIAERQECEGFTGADLSALVREASISAIKDIFSLSAQEPDSNAAVSLEHFNKAFLKIKPSVSESNRRYYENMRRTFSSDRMDSEVEEMELN</sequence>
<dbReference type="Proteomes" id="UP001153709">
    <property type="component" value="Chromosome 3"/>
</dbReference>
<feature type="compositionally biased region" description="Basic and acidic residues" evidence="4">
    <location>
        <begin position="451"/>
        <end position="482"/>
    </location>
</feature>
<feature type="region of interest" description="Disordered" evidence="4">
    <location>
        <begin position="428"/>
        <end position="510"/>
    </location>
</feature>